<keyword evidence="1" id="KW-0863">Zinc-finger</keyword>
<feature type="domain" description="RING-type" evidence="3">
    <location>
        <begin position="8"/>
        <end position="45"/>
    </location>
</feature>
<sequence>MATGGQSCDDCGREFGLWQPALTAECSHKFHPLCVSGVDVCPACNARWTKSPTAAFSFGSSPVKPPTHAFSFPPQTTSGSSSGSSHRPQPAVCTGLFGSTNSDQISTARSPPRPAQSSSKPLFGFGPPSPTSSPFGQTWQRTTFSPPVHRPWSWSRCNGCDGVINHTQATVTSECQHTFHLRCFNGDMCPACNAPWRDTVTVFPRFSTAPPFPRNQKLSGPSGRATCTPTTSRWHHPVAANNVAPAPLVIKTHCEHPAIQRSTPRDNFAILVHAKAPSIPAVAAAGRAPVDLVTVLDVSGSMTGYKLTLLKRAMGFVIDKLGPDDRLAIVSFSSDARRVIRLTRMSDDGKTLVKLTVGSLAAGGDTDILKGLDEAAKVLDGRRYKNAFASVLLLSDGQDTSGGWAHRAKANRVLVPPSLKRSGGDKRGVPVHTFGFGTDHDAAAMHGIAQETGGTLSFVENEAVVQDAFAQCIGGLLSVIVQEARIGITTCAHTGVRVRSVKSGRYESRVDGDGRAASVDVGDLYADEERRFLVFVDVPVGGLFDAGVMRLIKVTCTYLDTATRNIRIVATGDHNDDAVVRRPEAVSAADAEPSVEVERERFRVEATEDIAAAREAAERGAHKAAAAILNRRQEALARSPRLAGDAGCAALVKELRELIARVADRREYEQKGRACLLAGMSSHAQQRATSVQLFASPSSASANTPGAAPQSSPFSNTGTGCGAYATPAMVNMLASSRKTREDGGGSGSVPSELVNKTSSEEVK</sequence>
<dbReference type="InterPro" id="IPR002035">
    <property type="entry name" value="VWF_A"/>
</dbReference>
<feature type="region of interest" description="Disordered" evidence="2">
    <location>
        <begin position="67"/>
        <end position="89"/>
    </location>
</feature>
<dbReference type="InterPro" id="IPR032838">
    <property type="entry name" value="Vwaint_dom"/>
</dbReference>
<evidence type="ECO:0000256" key="2">
    <source>
        <dbReference type="SAM" id="MobiDB-lite"/>
    </source>
</evidence>
<dbReference type="SUPFAM" id="SSF57850">
    <property type="entry name" value="RING/U-box"/>
    <property type="match status" value="1"/>
</dbReference>
<evidence type="ECO:0000259" key="3">
    <source>
        <dbReference type="PROSITE" id="PS50089"/>
    </source>
</evidence>
<accession>A0A0D9V1K3</accession>
<dbReference type="AlphaFoldDB" id="A0A0D9V1K3"/>
<dbReference type="GO" id="GO:0008270">
    <property type="term" value="F:zinc ion binding"/>
    <property type="evidence" value="ECO:0007669"/>
    <property type="project" value="UniProtKB-KW"/>
</dbReference>
<dbReference type="HOGENOM" id="CLU_006228_2_0_1"/>
<name>A0A0D9V1K3_9ORYZ</name>
<keyword evidence="6" id="KW-1185">Reference proteome</keyword>
<evidence type="ECO:0000313" key="6">
    <source>
        <dbReference type="Proteomes" id="UP000032180"/>
    </source>
</evidence>
<dbReference type="InterPro" id="IPR001841">
    <property type="entry name" value="Znf_RING"/>
</dbReference>
<feature type="region of interest" description="Disordered" evidence="2">
    <location>
        <begin position="735"/>
        <end position="763"/>
    </location>
</feature>
<feature type="compositionally biased region" description="Low complexity" evidence="2">
    <location>
        <begin position="115"/>
        <end position="136"/>
    </location>
</feature>
<dbReference type="eggNOG" id="ENOG502QTMS">
    <property type="taxonomic scope" value="Eukaryota"/>
</dbReference>
<dbReference type="Proteomes" id="UP000032180">
    <property type="component" value="Chromosome 1"/>
</dbReference>
<dbReference type="SMART" id="SM00184">
    <property type="entry name" value="RING"/>
    <property type="match status" value="2"/>
</dbReference>
<evidence type="ECO:0000256" key="1">
    <source>
        <dbReference type="PROSITE-ProRule" id="PRU00175"/>
    </source>
</evidence>
<dbReference type="EnsemblPlants" id="LPERR01G15580.1">
    <property type="protein sequence ID" value="LPERR01G15580.1"/>
    <property type="gene ID" value="LPERR01G15580"/>
</dbReference>
<dbReference type="SUPFAM" id="SSF53300">
    <property type="entry name" value="vWA-like"/>
    <property type="match status" value="1"/>
</dbReference>
<reference evidence="5" key="3">
    <citation type="submission" date="2015-04" db="UniProtKB">
        <authorList>
            <consortium name="EnsemblPlants"/>
        </authorList>
    </citation>
    <scope>IDENTIFICATION</scope>
</reference>
<evidence type="ECO:0000313" key="5">
    <source>
        <dbReference type="EnsemblPlants" id="LPERR01G15580.1"/>
    </source>
</evidence>
<dbReference type="PROSITE" id="PS50089">
    <property type="entry name" value="ZF_RING_2"/>
    <property type="match status" value="1"/>
</dbReference>
<feature type="domain" description="VWFA" evidence="4">
    <location>
        <begin position="291"/>
        <end position="480"/>
    </location>
</feature>
<dbReference type="PROSITE" id="PS50234">
    <property type="entry name" value="VWFA"/>
    <property type="match status" value="1"/>
</dbReference>
<dbReference type="InterPro" id="IPR036465">
    <property type="entry name" value="vWFA_dom_sf"/>
</dbReference>
<dbReference type="Pfam" id="PF14624">
    <property type="entry name" value="Vwaint"/>
    <property type="match status" value="1"/>
</dbReference>
<keyword evidence="1" id="KW-0479">Metal-binding</keyword>
<organism evidence="5 6">
    <name type="scientific">Leersia perrieri</name>
    <dbReference type="NCBI Taxonomy" id="77586"/>
    <lineage>
        <taxon>Eukaryota</taxon>
        <taxon>Viridiplantae</taxon>
        <taxon>Streptophyta</taxon>
        <taxon>Embryophyta</taxon>
        <taxon>Tracheophyta</taxon>
        <taxon>Spermatophyta</taxon>
        <taxon>Magnoliopsida</taxon>
        <taxon>Liliopsida</taxon>
        <taxon>Poales</taxon>
        <taxon>Poaceae</taxon>
        <taxon>BOP clade</taxon>
        <taxon>Oryzoideae</taxon>
        <taxon>Oryzeae</taxon>
        <taxon>Oryzinae</taxon>
        <taxon>Leersia</taxon>
    </lineage>
</organism>
<feature type="region of interest" description="Disordered" evidence="2">
    <location>
        <begin position="103"/>
        <end position="138"/>
    </location>
</feature>
<feature type="region of interest" description="Disordered" evidence="2">
    <location>
        <begin position="213"/>
        <end position="232"/>
    </location>
</feature>
<dbReference type="InterPro" id="IPR051266">
    <property type="entry name" value="CLCR"/>
</dbReference>
<keyword evidence="1" id="KW-0862">Zinc</keyword>
<dbReference type="SMART" id="SM00327">
    <property type="entry name" value="VWA"/>
    <property type="match status" value="1"/>
</dbReference>
<dbReference type="STRING" id="77586.A0A0D9V1K3"/>
<protein>
    <recommendedName>
        <fullName evidence="7">RING-type domain-containing protein</fullName>
    </recommendedName>
</protein>
<dbReference type="PANTHER" id="PTHR10579">
    <property type="entry name" value="CALCIUM-ACTIVATED CHLORIDE CHANNEL REGULATOR"/>
    <property type="match status" value="1"/>
</dbReference>
<dbReference type="Pfam" id="PF00092">
    <property type="entry name" value="VWA"/>
    <property type="match status" value="1"/>
</dbReference>
<reference evidence="6" key="2">
    <citation type="submission" date="2013-12" db="EMBL/GenBank/DDBJ databases">
        <authorList>
            <person name="Yu Y."/>
            <person name="Lee S."/>
            <person name="de Baynast K."/>
            <person name="Wissotski M."/>
            <person name="Liu L."/>
            <person name="Talag J."/>
            <person name="Goicoechea J."/>
            <person name="Angelova A."/>
            <person name="Jetty R."/>
            <person name="Kudrna D."/>
            <person name="Golser W."/>
            <person name="Rivera L."/>
            <person name="Zhang J."/>
            <person name="Wing R."/>
        </authorList>
    </citation>
    <scope>NUCLEOTIDE SEQUENCE</scope>
</reference>
<dbReference type="PANTHER" id="PTHR10579:SF135">
    <property type="entry name" value="OS12G0203500 PROTEIN"/>
    <property type="match status" value="1"/>
</dbReference>
<evidence type="ECO:0000259" key="4">
    <source>
        <dbReference type="PROSITE" id="PS50234"/>
    </source>
</evidence>
<dbReference type="Gramene" id="LPERR01G15580.1">
    <property type="protein sequence ID" value="LPERR01G15580.1"/>
    <property type="gene ID" value="LPERR01G15580"/>
</dbReference>
<feature type="region of interest" description="Disordered" evidence="2">
    <location>
        <begin position="695"/>
        <end position="714"/>
    </location>
</feature>
<proteinExistence type="predicted"/>
<evidence type="ECO:0008006" key="7">
    <source>
        <dbReference type="Google" id="ProtNLM"/>
    </source>
</evidence>
<dbReference type="Gene3D" id="3.40.50.410">
    <property type="entry name" value="von Willebrand factor, type A domain"/>
    <property type="match status" value="1"/>
</dbReference>
<reference evidence="5 6" key="1">
    <citation type="submission" date="2012-08" db="EMBL/GenBank/DDBJ databases">
        <title>Oryza genome evolution.</title>
        <authorList>
            <person name="Wing R.A."/>
        </authorList>
    </citation>
    <scope>NUCLEOTIDE SEQUENCE</scope>
</reference>